<reference evidence="10" key="1">
    <citation type="journal article" date="2019" name="Int. J. Syst. Evol. Microbiol.">
        <title>The Global Catalogue of Microorganisms (GCM) 10K type strain sequencing project: providing services to taxonomists for standard genome sequencing and annotation.</title>
        <authorList>
            <consortium name="The Broad Institute Genomics Platform"/>
            <consortium name="The Broad Institute Genome Sequencing Center for Infectious Disease"/>
            <person name="Wu L."/>
            <person name="Ma J."/>
        </authorList>
    </citation>
    <scope>NUCLEOTIDE SEQUENCE [LARGE SCALE GENOMIC DNA]</scope>
    <source>
        <strain evidence="10">JCM 17906</strain>
    </source>
</reference>
<evidence type="ECO:0000256" key="3">
    <source>
        <dbReference type="ARBA" id="ARBA00022670"/>
    </source>
</evidence>
<dbReference type="PRINTS" id="PR00599">
    <property type="entry name" value="MAPEPTIDASE"/>
</dbReference>
<comment type="subunit">
    <text evidence="6">Monomer.</text>
</comment>
<evidence type="ECO:0000256" key="1">
    <source>
        <dbReference type="ARBA" id="ARBA00002521"/>
    </source>
</evidence>
<keyword evidence="3 6" id="KW-0645">Protease</keyword>
<dbReference type="InterPro" id="IPR002467">
    <property type="entry name" value="Pept_M24A_MAP1"/>
</dbReference>
<evidence type="ECO:0000313" key="9">
    <source>
        <dbReference type="EMBL" id="GAA4535414.1"/>
    </source>
</evidence>
<dbReference type="NCBIfam" id="TIGR00500">
    <property type="entry name" value="met_pdase_I"/>
    <property type="match status" value="1"/>
</dbReference>
<dbReference type="GO" id="GO:0004177">
    <property type="term" value="F:aminopeptidase activity"/>
    <property type="evidence" value="ECO:0007669"/>
    <property type="project" value="UniProtKB-KW"/>
</dbReference>
<dbReference type="InterPro" id="IPR001714">
    <property type="entry name" value="Pept_M24_MAP"/>
</dbReference>
<feature type="binding site" evidence="6">
    <location>
        <position position="112"/>
    </location>
    <ligand>
        <name>a divalent metal cation</name>
        <dbReference type="ChEBI" id="CHEBI:60240"/>
        <label>1</label>
    </ligand>
</feature>
<feature type="binding site" evidence="6">
    <location>
        <position position="230"/>
    </location>
    <ligand>
        <name>a divalent metal cation</name>
        <dbReference type="ChEBI" id="CHEBI:60240"/>
        <label>2</label>
        <note>catalytic</note>
    </ligand>
</feature>
<gene>
    <name evidence="9" type="primary">map_1</name>
    <name evidence="6" type="synonym">map</name>
    <name evidence="9" type="ORF">GCM10023175_00920</name>
</gene>
<evidence type="ECO:0000256" key="6">
    <source>
        <dbReference type="HAMAP-Rule" id="MF_01974"/>
    </source>
</evidence>
<evidence type="ECO:0000256" key="7">
    <source>
        <dbReference type="RuleBase" id="RU003653"/>
    </source>
</evidence>
<comment type="catalytic activity">
    <reaction evidence="6 7">
        <text>Release of N-terminal amino acids, preferentially methionine, from peptides and arylamides.</text>
        <dbReference type="EC" id="3.4.11.18"/>
    </reaction>
</comment>
<dbReference type="InterPro" id="IPR000994">
    <property type="entry name" value="Pept_M24"/>
</dbReference>
<evidence type="ECO:0000256" key="5">
    <source>
        <dbReference type="ARBA" id="ARBA00022801"/>
    </source>
</evidence>
<feature type="domain" description="Peptidase M24" evidence="8">
    <location>
        <begin position="24"/>
        <end position="269"/>
    </location>
</feature>
<comment type="function">
    <text evidence="1 6">Removes the N-terminal methionine from nascent proteins. The N-terminal methionine is often cleaved when the second residue in the primary sequence is small and uncharged (Met-Ala-, Cys, Gly, Pro, Ser, Thr, or Val). Requires deformylation of the N(alpha)-formylated initiator methionine before it can be hydrolyzed.</text>
</comment>
<dbReference type="Pfam" id="PF00557">
    <property type="entry name" value="Peptidase_M24"/>
    <property type="match status" value="1"/>
</dbReference>
<dbReference type="PANTHER" id="PTHR43330:SF27">
    <property type="entry name" value="METHIONINE AMINOPEPTIDASE"/>
    <property type="match status" value="1"/>
</dbReference>
<proteinExistence type="inferred from homology"/>
<name>A0ABP8RCL6_9PSEU</name>
<accession>A0ABP8RCL6</accession>
<dbReference type="EMBL" id="BAABGT010000003">
    <property type="protein sequence ID" value="GAA4535414.1"/>
    <property type="molecule type" value="Genomic_DNA"/>
</dbReference>
<sequence>MDVIVIPVLLSLVIELKTPGEIDAIDAAGSVVARILTAVRERAAPGVRPTELDALAADLIAEAGAVSSFRGYHPRWAPGPYPGVLCVSVNDAVVHGIPARTKLKQGDLLSVDFAVHLDGWCADAAFSMLVSGGSEASMNGSARSTSADEKLIRTTEAALQAGIDAAQPGVRMGDVGHAIAQVARGAGYGMLADHGGHGVGRSMHEEPHVPNESKPRRGLRLQPGLVIAIEPMLHAGGRDSYRHDRDGWTIRTADGSRAAHAEHTIAITEQGPRILTLR</sequence>
<dbReference type="SUPFAM" id="SSF55920">
    <property type="entry name" value="Creatinase/aminopeptidase"/>
    <property type="match status" value="1"/>
</dbReference>
<evidence type="ECO:0000313" key="10">
    <source>
        <dbReference type="Proteomes" id="UP001501598"/>
    </source>
</evidence>
<evidence type="ECO:0000256" key="4">
    <source>
        <dbReference type="ARBA" id="ARBA00022723"/>
    </source>
</evidence>
<dbReference type="EC" id="3.4.11.18" evidence="6 7"/>
<dbReference type="HAMAP" id="MF_01974">
    <property type="entry name" value="MetAP_1"/>
    <property type="match status" value="1"/>
</dbReference>
<protein>
    <recommendedName>
        <fullName evidence="6 7">Methionine aminopeptidase</fullName>
        <shortName evidence="6">MAP</shortName>
        <shortName evidence="6">MetAP</shortName>
        <ecNumber evidence="6 7">3.4.11.18</ecNumber>
    </recommendedName>
    <alternativeName>
        <fullName evidence="6">Peptidase M</fullName>
    </alternativeName>
</protein>
<feature type="binding site" evidence="6">
    <location>
        <position position="204"/>
    </location>
    <ligand>
        <name>substrate</name>
    </ligand>
</feature>
<comment type="similarity">
    <text evidence="6">Belongs to the peptidase M24A family. Methionine aminopeptidase type 1 subfamily.</text>
</comment>
<organism evidence="9 10">
    <name type="scientific">Pseudonocardia xishanensis</name>
    <dbReference type="NCBI Taxonomy" id="630995"/>
    <lineage>
        <taxon>Bacteria</taxon>
        <taxon>Bacillati</taxon>
        <taxon>Actinomycetota</taxon>
        <taxon>Actinomycetes</taxon>
        <taxon>Pseudonocardiales</taxon>
        <taxon>Pseudonocardiaceae</taxon>
        <taxon>Pseudonocardia</taxon>
    </lineage>
</organism>
<keyword evidence="2 6" id="KW-0031">Aminopeptidase</keyword>
<evidence type="ECO:0000259" key="8">
    <source>
        <dbReference type="Pfam" id="PF00557"/>
    </source>
</evidence>
<feature type="binding site" evidence="6">
    <location>
        <position position="262"/>
    </location>
    <ligand>
        <name>a divalent metal cation</name>
        <dbReference type="ChEBI" id="CHEBI:60240"/>
        <label>2</label>
        <note>catalytic</note>
    </ligand>
</feature>
<feature type="binding site" evidence="6">
    <location>
        <position position="123"/>
    </location>
    <ligand>
        <name>a divalent metal cation</name>
        <dbReference type="ChEBI" id="CHEBI:60240"/>
        <label>2</label>
        <note>catalytic</note>
    </ligand>
</feature>
<keyword evidence="4 6" id="KW-0479">Metal-binding</keyword>
<keyword evidence="10" id="KW-1185">Reference proteome</keyword>
<dbReference type="Proteomes" id="UP001501598">
    <property type="component" value="Unassembled WGS sequence"/>
</dbReference>
<feature type="binding site" evidence="6">
    <location>
        <position position="262"/>
    </location>
    <ligand>
        <name>a divalent metal cation</name>
        <dbReference type="ChEBI" id="CHEBI:60240"/>
        <label>1</label>
    </ligand>
</feature>
<dbReference type="InterPro" id="IPR036005">
    <property type="entry name" value="Creatinase/aminopeptidase-like"/>
</dbReference>
<feature type="binding site" evidence="6">
    <location>
        <position position="197"/>
    </location>
    <ligand>
        <name>a divalent metal cation</name>
        <dbReference type="ChEBI" id="CHEBI:60240"/>
        <label>2</label>
        <note>catalytic</note>
    </ligand>
</feature>
<feature type="binding site" evidence="6">
    <location>
        <position position="95"/>
    </location>
    <ligand>
        <name>substrate</name>
    </ligand>
</feature>
<dbReference type="Gene3D" id="3.90.230.10">
    <property type="entry name" value="Creatinase/methionine aminopeptidase superfamily"/>
    <property type="match status" value="1"/>
</dbReference>
<feature type="binding site" evidence="6">
    <location>
        <position position="123"/>
    </location>
    <ligand>
        <name>a divalent metal cation</name>
        <dbReference type="ChEBI" id="CHEBI:60240"/>
        <label>1</label>
    </ligand>
</feature>
<evidence type="ECO:0000256" key="2">
    <source>
        <dbReference type="ARBA" id="ARBA00022438"/>
    </source>
</evidence>
<dbReference type="CDD" id="cd01086">
    <property type="entry name" value="MetAP1"/>
    <property type="match status" value="1"/>
</dbReference>
<keyword evidence="5 6" id="KW-0378">Hydrolase</keyword>
<comment type="caution">
    <text evidence="9">The sequence shown here is derived from an EMBL/GenBank/DDBJ whole genome shotgun (WGS) entry which is preliminary data.</text>
</comment>
<comment type="cofactor">
    <cofactor evidence="6">
        <name>Co(2+)</name>
        <dbReference type="ChEBI" id="CHEBI:48828"/>
    </cofactor>
    <cofactor evidence="6">
        <name>Zn(2+)</name>
        <dbReference type="ChEBI" id="CHEBI:29105"/>
    </cofactor>
    <cofactor evidence="6">
        <name>Mn(2+)</name>
        <dbReference type="ChEBI" id="CHEBI:29035"/>
    </cofactor>
    <cofactor evidence="6">
        <name>Fe(2+)</name>
        <dbReference type="ChEBI" id="CHEBI:29033"/>
    </cofactor>
    <text evidence="6">Binds 2 divalent metal cations per subunit. Has a high-affinity and a low affinity metal-binding site. The true nature of the physiological cofactor is under debate. The enzyme is active with cobalt, zinc, manganese or divalent iron ions. Most likely, methionine aminopeptidases function as mononuclear Fe(2+)-metalloproteases under physiological conditions, and the catalytically relevant metal-binding site has been assigned to the histidine-containing high-affinity site.</text>
</comment>
<dbReference type="PANTHER" id="PTHR43330">
    <property type="entry name" value="METHIONINE AMINOPEPTIDASE"/>
    <property type="match status" value="1"/>
</dbReference>